<dbReference type="Proteomes" id="UP000827432">
    <property type="component" value="Segment"/>
</dbReference>
<evidence type="ECO:0000313" key="2">
    <source>
        <dbReference type="Proteomes" id="UP000827432"/>
    </source>
</evidence>
<accession>A0AAE7V527</accession>
<dbReference type="GeneID" id="75690733"/>
<name>A0AAE7V527_9CAUD</name>
<protein>
    <submittedName>
        <fullName evidence="1">Anaerobic sulfatase-maturating enzyme</fullName>
    </submittedName>
</protein>
<gene>
    <name evidence="1" type="primary">gp_26568</name>
</gene>
<dbReference type="EMBL" id="MZ130489">
    <property type="protein sequence ID" value="QWM90431.1"/>
    <property type="molecule type" value="Genomic_DNA"/>
</dbReference>
<proteinExistence type="predicted"/>
<organism evidence="1 2">
    <name type="scientific">uncultured phage cr2_1</name>
    <dbReference type="NCBI Taxonomy" id="2986394"/>
    <lineage>
        <taxon>Viruses</taxon>
        <taxon>Duplodnaviria</taxon>
        <taxon>Heunggongvirae</taxon>
        <taxon>Uroviricota</taxon>
        <taxon>Caudoviricetes</taxon>
        <taxon>Crassvirales</taxon>
        <taxon>Crevaviridae</taxon>
        <taxon>Coarsevirinae</taxon>
        <taxon>Junduvirus</taxon>
        <taxon>Junduvirus communis</taxon>
    </lineage>
</organism>
<sequence>MSGECSNCESRQRRGNDPRCLVCIYFNPAIFNKGFTNVKSQHFITKVEKAIKDAKVFRDKAKIADLRLKVKDVDEVLNSNDNSRTFQEIFDDKKEHWQKLGLNVADICGFKDAHKEVSEVHESDKGNFYFTFPCSTRLRNKYVRIYGTDISTRAAIEKMYPDTDYVQYDSVEWNTPNKYTRRKPCDCYTEWI</sequence>
<keyword evidence="2" id="KW-1185">Reference proteome</keyword>
<reference evidence="1 2" key="1">
    <citation type="submission" date="2021-04" db="EMBL/GenBank/DDBJ databases">
        <authorList>
            <person name="Shkoporov A.N."/>
            <person name="Stockdale S.R."/>
            <person name="Guerin E."/>
            <person name="Ross R.P."/>
            <person name="Hill C."/>
        </authorList>
    </citation>
    <scope>NUCLEOTIDE SEQUENCE [LARGE SCALE GENOMIC DNA]</scope>
    <source>
        <strain evidence="2">cr2_1</strain>
    </source>
</reference>
<dbReference type="RefSeq" id="YP_010360003.1">
    <property type="nucleotide sequence ID" value="NC_062779.1"/>
</dbReference>
<evidence type="ECO:0000313" key="1">
    <source>
        <dbReference type="EMBL" id="QWM90431.1"/>
    </source>
</evidence>
<dbReference type="KEGG" id="vg:75690733"/>